<evidence type="ECO:0000313" key="1">
    <source>
        <dbReference type="EMBL" id="KAJ3804968.1"/>
    </source>
</evidence>
<comment type="caution">
    <text evidence="1">The sequence shown here is derived from an EMBL/GenBank/DDBJ whole genome shotgun (WGS) entry which is preliminary data.</text>
</comment>
<dbReference type="EMBL" id="MU795736">
    <property type="protein sequence ID" value="KAJ3804968.1"/>
    <property type="molecule type" value="Genomic_DNA"/>
</dbReference>
<sequence length="141" mass="15351">MKFFAVLSAVLVVALGVTSTTAAAAAADIAPDANTMETFFLAPVSMETVGSLALLECGSMKNTLQYSPIRRQFSMANPPKPWLVTSLRFVNPSTTFLGHHLNYDDAYLAHVLERIVELIMLFFGMTSGYGRIKTLTDASVR</sequence>
<organism evidence="1 2">
    <name type="scientific">Lentinula aff. lateritia</name>
    <dbReference type="NCBI Taxonomy" id="2804960"/>
    <lineage>
        <taxon>Eukaryota</taxon>
        <taxon>Fungi</taxon>
        <taxon>Dikarya</taxon>
        <taxon>Basidiomycota</taxon>
        <taxon>Agaricomycotina</taxon>
        <taxon>Agaricomycetes</taxon>
        <taxon>Agaricomycetidae</taxon>
        <taxon>Agaricales</taxon>
        <taxon>Marasmiineae</taxon>
        <taxon>Omphalotaceae</taxon>
        <taxon>Lentinula</taxon>
    </lineage>
</organism>
<protein>
    <submittedName>
        <fullName evidence="1">Uncharacterized protein</fullName>
    </submittedName>
</protein>
<name>A0ACC1TK27_9AGAR</name>
<evidence type="ECO:0000313" key="2">
    <source>
        <dbReference type="Proteomes" id="UP001163835"/>
    </source>
</evidence>
<accession>A0ACC1TK27</accession>
<dbReference type="Proteomes" id="UP001163835">
    <property type="component" value="Unassembled WGS sequence"/>
</dbReference>
<keyword evidence="2" id="KW-1185">Reference proteome</keyword>
<proteinExistence type="predicted"/>
<gene>
    <name evidence="1" type="ORF">F5876DRAFT_82357</name>
</gene>
<reference evidence="1" key="1">
    <citation type="submission" date="2022-09" db="EMBL/GenBank/DDBJ databases">
        <title>A Global Phylogenomic Analysis of the Shiitake Genus Lentinula.</title>
        <authorList>
            <consortium name="DOE Joint Genome Institute"/>
            <person name="Sierra-Patev S."/>
            <person name="Min B."/>
            <person name="Naranjo-Ortiz M."/>
            <person name="Looney B."/>
            <person name="Konkel Z."/>
            <person name="Slot J.C."/>
            <person name="Sakamoto Y."/>
            <person name="Steenwyk J.L."/>
            <person name="Rokas A."/>
            <person name="Carro J."/>
            <person name="Camarero S."/>
            <person name="Ferreira P."/>
            <person name="Molpeceres G."/>
            <person name="Ruiz-Duenas F.J."/>
            <person name="Serrano A."/>
            <person name="Henrissat B."/>
            <person name="Drula E."/>
            <person name="Hughes K.W."/>
            <person name="Mata J.L."/>
            <person name="Ishikawa N.K."/>
            <person name="Vargas-Isla R."/>
            <person name="Ushijima S."/>
            <person name="Smith C.A."/>
            <person name="Ahrendt S."/>
            <person name="Andreopoulos W."/>
            <person name="He G."/>
            <person name="Labutti K."/>
            <person name="Lipzen A."/>
            <person name="Ng V."/>
            <person name="Riley R."/>
            <person name="Sandor L."/>
            <person name="Barry K."/>
            <person name="Martinez A.T."/>
            <person name="Xiao Y."/>
            <person name="Gibbons J.G."/>
            <person name="Terashima K."/>
            <person name="Grigoriev I.V."/>
            <person name="Hibbett D.S."/>
        </authorList>
    </citation>
    <scope>NUCLEOTIDE SEQUENCE</scope>
    <source>
        <strain evidence="1">TMI1499</strain>
    </source>
</reference>